<dbReference type="OrthoDB" id="3265313at2759"/>
<sequence>MLRQPVALLTSTFFSSRTHFTTSLTTHLPPSTMRFSITVLLAVVAAASPSLAAPLDSRRLHIKGSHLEHANNAIGIADGVSGIISNGVAAAQSRDLDSRRLHVSGKHLENVNNAVGIADGLSGIASNIVSAAHSRALEARRVHISGKHLEHANNAVGIVDGLSGIASNIASAAQSRDLEARRGHGGHGGHRFARDLDARRVHISSHHLENMNHAVGIADGLSGIASNIVSAANSRRELQARGRGGYNRHGHGSARSLDARRIHIKGSHLEHANNAIGIADGVSGIISNGVAAAQSRDLDSRRLHVSGKHLENVNNAVGIADGLSGIASNIVSAAHSRRALEARRVHVSGKHLEHANNAVGIVDGLSGIASNIAGAVQSRSINGCQGINYPSKLTSMIFGRFACA</sequence>
<protein>
    <submittedName>
        <fullName evidence="1">Uncharacterized protein</fullName>
    </submittedName>
</protein>
<reference evidence="1" key="1">
    <citation type="journal article" date="2021" name="New Phytol.">
        <title>Evolutionary innovations through gain and loss of genes in the ectomycorrhizal Boletales.</title>
        <authorList>
            <person name="Wu G."/>
            <person name="Miyauchi S."/>
            <person name="Morin E."/>
            <person name="Kuo A."/>
            <person name="Drula E."/>
            <person name="Varga T."/>
            <person name="Kohler A."/>
            <person name="Feng B."/>
            <person name="Cao Y."/>
            <person name="Lipzen A."/>
            <person name="Daum C."/>
            <person name="Hundley H."/>
            <person name="Pangilinan J."/>
            <person name="Johnson J."/>
            <person name="Barry K."/>
            <person name="LaButti K."/>
            <person name="Ng V."/>
            <person name="Ahrendt S."/>
            <person name="Min B."/>
            <person name="Choi I.G."/>
            <person name="Park H."/>
            <person name="Plett J.M."/>
            <person name="Magnuson J."/>
            <person name="Spatafora J.W."/>
            <person name="Nagy L.G."/>
            <person name="Henrissat B."/>
            <person name="Grigoriev I.V."/>
            <person name="Yang Z.L."/>
            <person name="Xu J."/>
            <person name="Martin F.M."/>
        </authorList>
    </citation>
    <scope>NUCLEOTIDE SEQUENCE</scope>
    <source>
        <strain evidence="1">KKN 215</strain>
    </source>
</reference>
<organism evidence="1 2">
    <name type="scientific">Cristinia sonorae</name>
    <dbReference type="NCBI Taxonomy" id="1940300"/>
    <lineage>
        <taxon>Eukaryota</taxon>
        <taxon>Fungi</taxon>
        <taxon>Dikarya</taxon>
        <taxon>Basidiomycota</taxon>
        <taxon>Agaricomycotina</taxon>
        <taxon>Agaricomycetes</taxon>
        <taxon>Agaricomycetidae</taxon>
        <taxon>Agaricales</taxon>
        <taxon>Pleurotineae</taxon>
        <taxon>Stephanosporaceae</taxon>
        <taxon>Cristinia</taxon>
    </lineage>
</organism>
<gene>
    <name evidence="1" type="ORF">BXZ70DRAFT_1060760</name>
</gene>
<dbReference type="EMBL" id="JAEVFJ010000001">
    <property type="protein sequence ID" value="KAH8108147.1"/>
    <property type="molecule type" value="Genomic_DNA"/>
</dbReference>
<proteinExistence type="predicted"/>
<name>A0A8K0V2S4_9AGAR</name>
<evidence type="ECO:0000313" key="1">
    <source>
        <dbReference type="EMBL" id="KAH8108147.1"/>
    </source>
</evidence>
<comment type="caution">
    <text evidence="1">The sequence shown here is derived from an EMBL/GenBank/DDBJ whole genome shotgun (WGS) entry which is preliminary data.</text>
</comment>
<dbReference type="Proteomes" id="UP000813824">
    <property type="component" value="Unassembled WGS sequence"/>
</dbReference>
<evidence type="ECO:0000313" key="2">
    <source>
        <dbReference type="Proteomes" id="UP000813824"/>
    </source>
</evidence>
<dbReference type="AlphaFoldDB" id="A0A8K0V2S4"/>
<accession>A0A8K0V2S4</accession>
<keyword evidence="2" id="KW-1185">Reference proteome</keyword>